<feature type="transmembrane region" description="Helical" evidence="1">
    <location>
        <begin position="20"/>
        <end position="39"/>
    </location>
</feature>
<proteinExistence type="predicted"/>
<organism evidence="2 3">
    <name type="scientific">Trichoderma harzianum CBS 226.95</name>
    <dbReference type="NCBI Taxonomy" id="983964"/>
    <lineage>
        <taxon>Eukaryota</taxon>
        <taxon>Fungi</taxon>
        <taxon>Dikarya</taxon>
        <taxon>Ascomycota</taxon>
        <taxon>Pezizomycotina</taxon>
        <taxon>Sordariomycetes</taxon>
        <taxon>Hypocreomycetidae</taxon>
        <taxon>Hypocreales</taxon>
        <taxon>Hypocreaceae</taxon>
        <taxon>Trichoderma</taxon>
    </lineage>
</organism>
<accession>A0A2T4AVX8</accession>
<sequence>MGLYCTVLYGTVLVCCCKTQHMILIFDAFISICFLIVRFRYGWLDYFRTATTARLRTRSNSRTLTPFFSLEIKALFFKRNARHDFPSASIAP</sequence>
<dbReference type="AlphaFoldDB" id="A0A2T4AVX8"/>
<dbReference type="EMBL" id="KZ679675">
    <property type="protein sequence ID" value="PTB61227.1"/>
    <property type="molecule type" value="Genomic_DNA"/>
</dbReference>
<gene>
    <name evidence="2" type="ORF">M431DRAFT_206568</name>
</gene>
<dbReference type="GeneID" id="36621961"/>
<keyword evidence="1" id="KW-0812">Transmembrane</keyword>
<evidence type="ECO:0000313" key="2">
    <source>
        <dbReference type="EMBL" id="PTB61227.1"/>
    </source>
</evidence>
<protein>
    <submittedName>
        <fullName evidence="2">Uncharacterized protein</fullName>
    </submittedName>
</protein>
<evidence type="ECO:0000313" key="3">
    <source>
        <dbReference type="Proteomes" id="UP000241690"/>
    </source>
</evidence>
<dbReference type="Proteomes" id="UP000241690">
    <property type="component" value="Unassembled WGS sequence"/>
</dbReference>
<keyword evidence="3" id="KW-1185">Reference proteome</keyword>
<name>A0A2T4AVX8_TRIHA</name>
<keyword evidence="1" id="KW-1133">Transmembrane helix</keyword>
<reference evidence="2 3" key="1">
    <citation type="submission" date="2016-07" db="EMBL/GenBank/DDBJ databases">
        <title>Multiple horizontal gene transfer events from other fungi enriched the ability of initially mycotrophic Trichoderma (Ascomycota) to feed on dead plant biomass.</title>
        <authorList>
            <consortium name="DOE Joint Genome Institute"/>
            <person name="Aerts A."/>
            <person name="Atanasova L."/>
            <person name="Chenthamara K."/>
            <person name="Zhang J."/>
            <person name="Grujic M."/>
            <person name="Henrissat B."/>
            <person name="Kuo A."/>
            <person name="Salamov A."/>
            <person name="Lipzen A."/>
            <person name="Labutti K."/>
            <person name="Barry K."/>
            <person name="Miao Y."/>
            <person name="Rahimi M.J."/>
            <person name="Shen Q."/>
            <person name="Grigoriev I.V."/>
            <person name="Kubicek C.P."/>
            <person name="Druzhinina I.S."/>
        </authorList>
    </citation>
    <scope>NUCLEOTIDE SEQUENCE [LARGE SCALE GENOMIC DNA]</scope>
    <source>
        <strain evidence="2 3">CBS 226.95</strain>
    </source>
</reference>
<evidence type="ECO:0000256" key="1">
    <source>
        <dbReference type="SAM" id="Phobius"/>
    </source>
</evidence>
<dbReference type="RefSeq" id="XP_024780904.1">
    <property type="nucleotide sequence ID" value="XM_024913399.1"/>
</dbReference>
<keyword evidence="1" id="KW-0472">Membrane</keyword>